<dbReference type="GO" id="GO:0003910">
    <property type="term" value="F:DNA ligase (ATP) activity"/>
    <property type="evidence" value="ECO:0007669"/>
    <property type="project" value="InterPro"/>
</dbReference>
<dbReference type="SUPFAM" id="SSF56091">
    <property type="entry name" value="DNA ligase/mRNA capping enzyme, catalytic domain"/>
    <property type="match status" value="1"/>
</dbReference>
<dbReference type="GO" id="GO:0006310">
    <property type="term" value="P:DNA recombination"/>
    <property type="evidence" value="ECO:0007669"/>
    <property type="project" value="InterPro"/>
</dbReference>
<dbReference type="InterPro" id="IPR044117">
    <property type="entry name" value="OBF_LigC-like"/>
</dbReference>
<dbReference type="EMBL" id="JWTB01000008">
    <property type="protein sequence ID" value="KIC68722.1"/>
    <property type="molecule type" value="Genomic_DNA"/>
</dbReference>
<comment type="similarity">
    <text evidence="1">Belongs to the ATP-dependent DNA ligase family.</text>
</comment>
<dbReference type="PANTHER" id="PTHR45674:SF4">
    <property type="entry name" value="DNA LIGASE 1"/>
    <property type="match status" value="1"/>
</dbReference>
<dbReference type="PROSITE" id="PS50160">
    <property type="entry name" value="DNA_LIGASE_A3"/>
    <property type="match status" value="1"/>
</dbReference>
<keyword evidence="2 4" id="KW-0436">Ligase</keyword>
<feature type="domain" description="ATP-dependent DNA ligase family profile" evidence="3">
    <location>
        <begin position="124"/>
        <end position="208"/>
    </location>
</feature>
<dbReference type="InterPro" id="IPR050191">
    <property type="entry name" value="ATP-dep_DNA_ligase"/>
</dbReference>
<comment type="caution">
    <text evidence="4">The sequence shown here is derived from an EMBL/GenBank/DDBJ whole genome shotgun (WGS) entry which is preliminary data.</text>
</comment>
<dbReference type="GO" id="GO:0005524">
    <property type="term" value="F:ATP binding"/>
    <property type="evidence" value="ECO:0007669"/>
    <property type="project" value="InterPro"/>
</dbReference>
<evidence type="ECO:0000259" key="3">
    <source>
        <dbReference type="PROSITE" id="PS50160"/>
    </source>
</evidence>
<dbReference type="InterPro" id="IPR016059">
    <property type="entry name" value="DNA_ligase_ATP-dep_CS"/>
</dbReference>
<gene>
    <name evidence="4" type="ORF">RM50_04505</name>
</gene>
<dbReference type="OrthoDB" id="9770771at2"/>
<dbReference type="Gene3D" id="3.30.470.30">
    <property type="entry name" value="DNA ligase/mRNA capping enzyme"/>
    <property type="match status" value="1"/>
</dbReference>
<evidence type="ECO:0000313" key="4">
    <source>
        <dbReference type="EMBL" id="KIC68722.1"/>
    </source>
</evidence>
<organism evidence="4 5">
    <name type="scientific">Pseudarthrobacter phenanthrenivorans</name>
    <name type="common">Arthrobacter phenanthrenivorans</name>
    <dbReference type="NCBI Taxonomy" id="361575"/>
    <lineage>
        <taxon>Bacteria</taxon>
        <taxon>Bacillati</taxon>
        <taxon>Actinomycetota</taxon>
        <taxon>Actinomycetes</taxon>
        <taxon>Micrococcales</taxon>
        <taxon>Micrococcaceae</taxon>
        <taxon>Pseudarthrobacter</taxon>
    </lineage>
</organism>
<reference evidence="4 5" key="1">
    <citation type="submission" date="2014-12" db="EMBL/GenBank/DDBJ databases">
        <title>Genome sequencing of Arthrobacter phenanthrenivorans SWC37.</title>
        <authorList>
            <person name="Tan P.W."/>
            <person name="Chan K.-G."/>
        </authorList>
    </citation>
    <scope>NUCLEOTIDE SEQUENCE [LARGE SCALE GENOMIC DNA]</scope>
    <source>
        <strain evidence="4 5">SWC37</strain>
    </source>
</reference>
<dbReference type="GO" id="GO:0006281">
    <property type="term" value="P:DNA repair"/>
    <property type="evidence" value="ECO:0007669"/>
    <property type="project" value="InterPro"/>
</dbReference>
<evidence type="ECO:0000313" key="5">
    <source>
        <dbReference type="Proteomes" id="UP000031196"/>
    </source>
</evidence>
<dbReference type="InterPro" id="IPR012310">
    <property type="entry name" value="DNA_ligase_ATP-dep_cent"/>
</dbReference>
<dbReference type="PANTHER" id="PTHR45674">
    <property type="entry name" value="DNA LIGASE 1/3 FAMILY MEMBER"/>
    <property type="match status" value="1"/>
</dbReference>
<evidence type="ECO:0000256" key="1">
    <source>
        <dbReference type="ARBA" id="ARBA00007572"/>
    </source>
</evidence>
<dbReference type="AlphaFoldDB" id="A0A0B4DIR9"/>
<dbReference type="RefSeq" id="WP_043450430.1">
    <property type="nucleotide sequence ID" value="NZ_JWTB01000008.1"/>
</dbReference>
<sequence>MREDIPAALRPPVSLALAKGADLVPAVGGLPGGCMYEPKWDGFRSVILAGADGVSLWSRQGRDLSKYFPDLVEAAAAQLPPGCVLDGEAVIWTDDQLDFDVLQRRLVTSRAALPGLIQEHPASFAAFDLLAVAGHDIRGLPLAERRELLEQLAADWEPPLNLSPVTTDRDEALKWFEELYHAGLEGLVVKGAGQPYQGAVRQWIKVKRRESVDVVCAAVIGPIARPQYIVVGLPVEGRLRIVGRSAPLAAKASRKLAAYLQPPVGAHPWPEVITETMLNRFSKDKGPIALTLVEPLVVEISADTAWTGNAFRHSVRYQRPRPELATTDVQLPDR</sequence>
<dbReference type="Pfam" id="PF01068">
    <property type="entry name" value="DNA_ligase_A_M"/>
    <property type="match status" value="1"/>
</dbReference>
<dbReference type="PROSITE" id="PS00333">
    <property type="entry name" value="DNA_LIGASE_A2"/>
    <property type="match status" value="1"/>
</dbReference>
<proteinExistence type="inferred from homology"/>
<dbReference type="InterPro" id="IPR044119">
    <property type="entry name" value="Adenylation_LigC-like"/>
</dbReference>
<evidence type="ECO:0000256" key="2">
    <source>
        <dbReference type="ARBA" id="ARBA00022598"/>
    </source>
</evidence>
<dbReference type="Proteomes" id="UP000031196">
    <property type="component" value="Unassembled WGS sequence"/>
</dbReference>
<name>A0A0B4DIR9_PSEPS</name>
<protein>
    <submittedName>
        <fullName evidence="4">DNA ligase</fullName>
    </submittedName>
</protein>
<accession>A0A0B4DIR9</accession>
<dbReference type="CDD" id="cd07905">
    <property type="entry name" value="Adenylation_DNA_ligase_LigC"/>
    <property type="match status" value="1"/>
</dbReference>
<dbReference type="CDD" id="cd07970">
    <property type="entry name" value="OBF_DNA_ligase_LigC"/>
    <property type="match status" value="1"/>
</dbReference>